<dbReference type="InterPro" id="IPR008972">
    <property type="entry name" value="Cupredoxin"/>
</dbReference>
<evidence type="ECO:0000256" key="1">
    <source>
        <dbReference type="ARBA" id="ARBA00004418"/>
    </source>
</evidence>
<evidence type="ECO:0000256" key="4">
    <source>
        <dbReference type="SAM" id="SignalP"/>
    </source>
</evidence>
<proteinExistence type="predicted"/>
<keyword evidence="2" id="KW-0479">Metal-binding</keyword>
<dbReference type="EMBL" id="JACOGF010000003">
    <property type="protein sequence ID" value="MBC3917149.1"/>
    <property type="molecule type" value="Genomic_DNA"/>
</dbReference>
<reference evidence="5 6" key="1">
    <citation type="submission" date="2020-08" db="EMBL/GenBank/DDBJ databases">
        <title>Novel species isolated from subtropical streams in China.</title>
        <authorList>
            <person name="Lu H."/>
        </authorList>
    </citation>
    <scope>NUCLEOTIDE SEQUENCE [LARGE SCALE GENOMIC DNA]</scope>
    <source>
        <strain evidence="5 6">CY18W</strain>
    </source>
</reference>
<dbReference type="SUPFAM" id="SSF49503">
    <property type="entry name" value="Cupredoxins"/>
    <property type="match status" value="2"/>
</dbReference>
<dbReference type="RefSeq" id="WP_186946406.1">
    <property type="nucleotide sequence ID" value="NZ_JACOGF010000003.1"/>
</dbReference>
<name>A0ABR6ZMN5_9BURK</name>
<sequence>MKIFPLIGCTLALMLGTQAQAAPVSNLSSGRCERTITADVVAIDQAMMINRLGTSQPAGMVYALRGDVVAINGGSAGPGNAQLRPGKRPRPMVLRANVGDCLVVNFQNWLRLPNANPDQPLTRNASVHVAGMELVQSIADDGSFVGNNPVSPGGNNSGIIAPGKAISYRLFAEEEGSFLLYSMAGQEQLTYGLFGSVNVQPRGSEWYRSQVTQAEMQQASIAGTTAYPVINYDALVSGSSKPVLKMLDARNNIVHSDLTAIITGPNHGPFTVSGTRNPSYPNPESPYREVTVMYHESFTLVQAFPQMNNVNDPLNGVLNGASDAFSINYGSAGISAEILANRLKVGPTADCPECKFEEFFLSSWAGGDPAMVVDNPANLICSPKPCTPPKASVALYPDDPSNVYHTYQGDRARFRVLHAGQGIFHVHHHHAHQWLYTSDSDTSSYLDSQTIGPGSSYTMDLVYEGSGNRNLTPGDSIFHCHFYPHFASGMWALFRVHDVLELGTPLGSDGKPRPGSRALPDGEIVAGTPIPGVVPLPTRAMAPLPAAVHIDKGQVRVTGAGNPGYPFFVPGIAGHRAPHPPNDFAVENGVALNGGLPRHLIAGGTISVDKYTPTDFTKEMSSIKAIELPEQGTATEQAAMSMHEQKSVATRLPDGSPAQFAMNGLKRAPGAPFANPARGAVDTPPLRIYKGAAMQTDVVLNKKGWHFPQQRILALWQDVTPILSGEKPPEPLFFRANSNDLVEYWHANLVPSYYELDDFEVRTPTDIIGQHIHLVKFDVLASDGAANGFNYEDGTFSPDEVRSRIDGINRAGGIAVNGKQVKLSPKTIPAFGNGPTPGSMQWLGAQATVQRWWVDPVLDKQQADRTLLTVFTHDHFGPSTHQMVGLYAGLVVEPTGSSWTTADGKTRMGTRNDGGPTSYAANILPRQGKAYREFALAVADSQFAYLPGSRTSFDCYPGQEPKYSGCKPNAKGTYTGWADPLNGINCNGCLPVAISNPVNPPVPPTTTPSIIAGFGVGVSVLNYRNESLALRVASPAGATSPTGPATDSAMAFSSIPRNDVQLNVQPAGGSAINPKCVRSADNPCFIFPVQAISAQMGKTDPYTPLLHVYENDPVQLRLIDGALVGNHNLTVNGNKWLFEPFNPDSGYRGSQTMGLSEHFEALFTVPQTGKAQNLDYLVNPGSAYDGLLSGAWNLMRSYNQQVSWLAPLPGNQNIQPVPTTMPRLSTDCSLRQPCLRQFKVSATTIQQLLGPNGTLLYNSRGANLGNAQFSTQSLSDPNAIIYVQDQDLNPNGTLKAGLKPEPLTLRAAAGDVIQLQLSNRVHAKASVFTTGESAARPTNGFTDAYANIKLLPSSQAGLHPQLLAMDISHSDGMNVGNNPVQTVAACNPAPCTGTPPSVTYTWYAGNLKNENGVTRATPIEFGALNLTPADMLMQAYHGLFGGMIIEPLGSQWQDDTGTHVSATVVPANGKPFRDFAVFMQTDIAMQLGGNSLYGAGMPLMAVNYRTEPFFYRFGALLNPGFKQNNLSIPDWSNLKAADLNNIGTNINGVLPSTNTTAEVSNTLIGRDPQTPVFSANAGTPVRFRLLGPPGNADALNVFELTGHQWQFVPYINQSSKIGSNPASPATGTTSGYGTSSHFDVVVDKAGGNFAVPGDYLYRSWPNAQYSTGGWGVLRVNRIAQREPVDFSDTVVIDEVLANGDKLELAGRVTARPGNVQWSFAEFVTIVTDGKEIATVKVDQSGRWQYSATAQMPQILEVRSNFGGLAQHQPVDLVKTAGLMQNAFVEPAVPNTSAPAKRIVPEQLSRRRTR</sequence>
<evidence type="ECO:0000313" key="5">
    <source>
        <dbReference type="EMBL" id="MBC3917149.1"/>
    </source>
</evidence>
<feature type="chain" id="PRO_5046775305" evidence="4">
    <location>
        <begin position="22"/>
        <end position="1809"/>
    </location>
</feature>
<dbReference type="PROSITE" id="PS00080">
    <property type="entry name" value="MULTICOPPER_OXIDASE2"/>
    <property type="match status" value="1"/>
</dbReference>
<evidence type="ECO:0000256" key="2">
    <source>
        <dbReference type="ARBA" id="ARBA00022723"/>
    </source>
</evidence>
<gene>
    <name evidence="5" type="ORF">H8L32_06655</name>
</gene>
<comment type="subcellular location">
    <subcellularLocation>
        <location evidence="1">Periplasm</location>
    </subcellularLocation>
</comment>
<protein>
    <submittedName>
        <fullName evidence="5">Copper oxidase</fullName>
    </submittedName>
</protein>
<dbReference type="Gene3D" id="2.60.40.420">
    <property type="entry name" value="Cupredoxins - blue copper proteins"/>
    <property type="match status" value="3"/>
</dbReference>
<keyword evidence="4" id="KW-0732">Signal</keyword>
<evidence type="ECO:0000256" key="3">
    <source>
        <dbReference type="SAM" id="MobiDB-lite"/>
    </source>
</evidence>
<keyword evidence="6" id="KW-1185">Reference proteome</keyword>
<comment type="caution">
    <text evidence="5">The sequence shown here is derived from an EMBL/GenBank/DDBJ whole genome shotgun (WGS) entry which is preliminary data.</text>
</comment>
<organism evidence="5 6">
    <name type="scientific">Undibacterium hunanense</name>
    <dbReference type="NCBI Taxonomy" id="2762292"/>
    <lineage>
        <taxon>Bacteria</taxon>
        <taxon>Pseudomonadati</taxon>
        <taxon>Pseudomonadota</taxon>
        <taxon>Betaproteobacteria</taxon>
        <taxon>Burkholderiales</taxon>
        <taxon>Oxalobacteraceae</taxon>
        <taxon>Undibacterium</taxon>
    </lineage>
</organism>
<dbReference type="InterPro" id="IPR002355">
    <property type="entry name" value="Cu_oxidase_Cu_BS"/>
</dbReference>
<feature type="signal peptide" evidence="4">
    <location>
        <begin position="1"/>
        <end position="21"/>
    </location>
</feature>
<evidence type="ECO:0000313" key="6">
    <source>
        <dbReference type="Proteomes" id="UP000650424"/>
    </source>
</evidence>
<accession>A0ABR6ZMN5</accession>
<dbReference type="Proteomes" id="UP000650424">
    <property type="component" value="Unassembled WGS sequence"/>
</dbReference>
<feature type="region of interest" description="Disordered" evidence="3">
    <location>
        <begin position="505"/>
        <end position="524"/>
    </location>
</feature>